<dbReference type="InterPro" id="IPR047737">
    <property type="entry name" value="LysC"/>
</dbReference>
<dbReference type="EMBL" id="PIPM01000016">
    <property type="protein sequence ID" value="RUO28181.1"/>
    <property type="molecule type" value="Genomic_DNA"/>
</dbReference>
<keyword evidence="3" id="KW-1185">Reference proteome</keyword>
<accession>A0A432WB00</accession>
<feature type="chain" id="PRO_5019022198" description="LysC" evidence="1">
    <location>
        <begin position="28"/>
        <end position="94"/>
    </location>
</feature>
<proteinExistence type="predicted"/>
<dbReference type="AlphaFoldDB" id="A0A432WB00"/>
<evidence type="ECO:0000313" key="3">
    <source>
        <dbReference type="Proteomes" id="UP000288405"/>
    </source>
</evidence>
<evidence type="ECO:0000313" key="2">
    <source>
        <dbReference type="EMBL" id="RUO28181.1"/>
    </source>
</evidence>
<name>A0A432WB00_9GAMM</name>
<evidence type="ECO:0000256" key="1">
    <source>
        <dbReference type="SAM" id="SignalP"/>
    </source>
</evidence>
<gene>
    <name evidence="2" type="ORF">CWE11_10760</name>
</gene>
<comment type="caution">
    <text evidence="2">The sequence shown here is derived from an EMBL/GenBank/DDBJ whole genome shotgun (WGS) entry which is preliminary data.</text>
</comment>
<protein>
    <recommendedName>
        <fullName evidence="4">LysC</fullName>
    </recommendedName>
</protein>
<organism evidence="2 3">
    <name type="scientific">Aliidiomarina sanyensis</name>
    <dbReference type="NCBI Taxonomy" id="1249555"/>
    <lineage>
        <taxon>Bacteria</taxon>
        <taxon>Pseudomonadati</taxon>
        <taxon>Pseudomonadota</taxon>
        <taxon>Gammaproteobacteria</taxon>
        <taxon>Alteromonadales</taxon>
        <taxon>Idiomarinaceae</taxon>
        <taxon>Aliidiomarina</taxon>
    </lineage>
</organism>
<evidence type="ECO:0008006" key="4">
    <source>
        <dbReference type="Google" id="ProtNLM"/>
    </source>
</evidence>
<dbReference type="InterPro" id="IPR058979">
    <property type="entry name" value="LysC-like"/>
</dbReference>
<dbReference type="Pfam" id="PF23793">
    <property type="entry name" value="LysC"/>
    <property type="match status" value="1"/>
</dbReference>
<keyword evidence="1" id="KW-0732">Signal</keyword>
<dbReference type="NCBIfam" id="NF038368">
    <property type="entry name" value="P2_Rz1"/>
    <property type="match status" value="1"/>
</dbReference>
<reference evidence="2 3" key="1">
    <citation type="journal article" date="2011" name="Front. Microbiol.">
        <title>Genomic signatures of strain selection and enhancement in Bacillus atrophaeus var. globigii, a historical biowarfare simulant.</title>
        <authorList>
            <person name="Gibbons H.S."/>
            <person name="Broomall S.M."/>
            <person name="McNew L.A."/>
            <person name="Daligault H."/>
            <person name="Chapman C."/>
            <person name="Bruce D."/>
            <person name="Karavis M."/>
            <person name="Krepps M."/>
            <person name="McGregor P.A."/>
            <person name="Hong C."/>
            <person name="Park K.H."/>
            <person name="Akmal A."/>
            <person name="Feldman A."/>
            <person name="Lin J.S."/>
            <person name="Chang W.E."/>
            <person name="Higgs B.W."/>
            <person name="Demirev P."/>
            <person name="Lindquist J."/>
            <person name="Liem A."/>
            <person name="Fochler E."/>
            <person name="Read T.D."/>
            <person name="Tapia R."/>
            <person name="Johnson S."/>
            <person name="Bishop-Lilly K.A."/>
            <person name="Detter C."/>
            <person name="Han C."/>
            <person name="Sozhamannan S."/>
            <person name="Rosenzweig C.N."/>
            <person name="Skowronski E.W."/>
        </authorList>
    </citation>
    <scope>NUCLEOTIDE SEQUENCE [LARGE SCALE GENOMIC DNA]</scope>
    <source>
        <strain evidence="2 3">GYP-17</strain>
    </source>
</reference>
<sequence length="94" mass="10006">MTTLKNGLKLCCLLPLASCTSAPQSPAPVVIEIGCPMVTPCSLPPSSPKTNQDLSQDIRNIEAAWHACAAKVDVIVQCQERANETQNEKTSQGN</sequence>
<feature type="signal peptide" evidence="1">
    <location>
        <begin position="1"/>
        <end position="27"/>
    </location>
</feature>
<dbReference type="Proteomes" id="UP000288405">
    <property type="component" value="Unassembled WGS sequence"/>
</dbReference>
<dbReference type="RefSeq" id="WP_126777630.1">
    <property type="nucleotide sequence ID" value="NZ_PIPM01000016.1"/>
</dbReference>